<proteinExistence type="predicted"/>
<evidence type="ECO:0000313" key="2">
    <source>
        <dbReference type="Proteomes" id="UP000361993"/>
    </source>
</evidence>
<dbReference type="AlphaFoldDB" id="A0A694VPY6"/>
<protein>
    <submittedName>
        <fullName evidence="1">Uncharacterized protein</fullName>
    </submittedName>
</protein>
<gene>
    <name evidence="1" type="ORF">CJD00_09750</name>
</gene>
<comment type="caution">
    <text evidence="1">The sequence shown here is derived from an EMBL/GenBank/DDBJ whole genome shotgun (WGS) entry which is preliminary data.</text>
</comment>
<sequence length="133" mass="15792">MDNKGLITKLRDNSELAWAAYGYFHLANPRYDFNKDNIDKERLEYFRKLYKNNNLESSKTDEQLQSIYPTPADILNIEYKYFKDNNGKPKDSWYHKYFLGGEFSPLQAKQFFSRYDLLKHCPNTDSGFSATLF</sequence>
<accession>A0A694VPY6</accession>
<evidence type="ECO:0000313" key="1">
    <source>
        <dbReference type="EMBL" id="EAK1510519.1"/>
    </source>
</evidence>
<reference evidence="1 2" key="1">
    <citation type="submission" date="2018-05" db="EMBL/GenBank/DDBJ databases">
        <authorList>
            <consortium name="GenomeTrakr network: Whole genome sequencing for foodborne pathogen traceback"/>
        </authorList>
    </citation>
    <scope>NUCLEOTIDE SEQUENCE [LARGE SCALE GENOMIC DNA]</scope>
    <source>
        <strain evidence="1 2">NC_C6016</strain>
    </source>
</reference>
<dbReference type="Proteomes" id="UP000361993">
    <property type="component" value="Unassembled WGS sequence"/>
</dbReference>
<dbReference type="EMBL" id="AACDUL010000038">
    <property type="protein sequence ID" value="EAK1510519.1"/>
    <property type="molecule type" value="Genomic_DNA"/>
</dbReference>
<dbReference type="RefSeq" id="WP_052777011.1">
    <property type="nucleotide sequence ID" value="NZ_CATQGD010000004.1"/>
</dbReference>
<name>A0A694VPY6_CAMCO</name>
<organism evidence="1 2">
    <name type="scientific">Campylobacter coli</name>
    <dbReference type="NCBI Taxonomy" id="195"/>
    <lineage>
        <taxon>Bacteria</taxon>
        <taxon>Pseudomonadati</taxon>
        <taxon>Campylobacterota</taxon>
        <taxon>Epsilonproteobacteria</taxon>
        <taxon>Campylobacterales</taxon>
        <taxon>Campylobacteraceae</taxon>
        <taxon>Campylobacter</taxon>
    </lineage>
</organism>